<reference evidence="2" key="1">
    <citation type="journal article" date="2022" name="bioRxiv">
        <title>Sequencing and chromosome-scale assembly of the giantPleurodeles waltlgenome.</title>
        <authorList>
            <person name="Brown T."/>
            <person name="Elewa A."/>
            <person name="Iarovenko S."/>
            <person name="Subramanian E."/>
            <person name="Araus A.J."/>
            <person name="Petzold A."/>
            <person name="Susuki M."/>
            <person name="Suzuki K.-i.T."/>
            <person name="Hayashi T."/>
            <person name="Toyoda A."/>
            <person name="Oliveira C."/>
            <person name="Osipova E."/>
            <person name="Leigh N.D."/>
            <person name="Simon A."/>
            <person name="Yun M.H."/>
        </authorList>
    </citation>
    <scope>NUCLEOTIDE SEQUENCE</scope>
    <source>
        <strain evidence="2">20211129_DDA</strain>
        <tissue evidence="2">Liver</tissue>
    </source>
</reference>
<dbReference type="AlphaFoldDB" id="A0AAV7SJ40"/>
<evidence type="ECO:0000256" key="1">
    <source>
        <dbReference type="SAM" id="MobiDB-lite"/>
    </source>
</evidence>
<protein>
    <recommendedName>
        <fullName evidence="4">Secreted protein</fullName>
    </recommendedName>
</protein>
<dbReference type="Proteomes" id="UP001066276">
    <property type="component" value="Chromosome 4_2"/>
</dbReference>
<accession>A0AAV7SJ40</accession>
<name>A0AAV7SJ40_PLEWA</name>
<feature type="region of interest" description="Disordered" evidence="1">
    <location>
        <begin position="95"/>
        <end position="145"/>
    </location>
</feature>
<dbReference type="EMBL" id="JANPWB010000008">
    <property type="protein sequence ID" value="KAJ1164073.1"/>
    <property type="molecule type" value="Genomic_DNA"/>
</dbReference>
<evidence type="ECO:0000313" key="3">
    <source>
        <dbReference type="Proteomes" id="UP001066276"/>
    </source>
</evidence>
<feature type="region of interest" description="Disordered" evidence="1">
    <location>
        <begin position="25"/>
        <end position="83"/>
    </location>
</feature>
<feature type="compositionally biased region" description="Basic residues" evidence="1">
    <location>
        <begin position="35"/>
        <end position="44"/>
    </location>
</feature>
<evidence type="ECO:0008006" key="4">
    <source>
        <dbReference type="Google" id="ProtNLM"/>
    </source>
</evidence>
<proteinExistence type="predicted"/>
<evidence type="ECO:0000313" key="2">
    <source>
        <dbReference type="EMBL" id="KAJ1164073.1"/>
    </source>
</evidence>
<organism evidence="2 3">
    <name type="scientific">Pleurodeles waltl</name>
    <name type="common">Iberian ribbed newt</name>
    <dbReference type="NCBI Taxonomy" id="8319"/>
    <lineage>
        <taxon>Eukaryota</taxon>
        <taxon>Metazoa</taxon>
        <taxon>Chordata</taxon>
        <taxon>Craniata</taxon>
        <taxon>Vertebrata</taxon>
        <taxon>Euteleostomi</taxon>
        <taxon>Amphibia</taxon>
        <taxon>Batrachia</taxon>
        <taxon>Caudata</taxon>
        <taxon>Salamandroidea</taxon>
        <taxon>Salamandridae</taxon>
        <taxon>Pleurodelinae</taxon>
        <taxon>Pleurodeles</taxon>
    </lineage>
</organism>
<sequence>MSMKWPPRPVVTGPSLLLCSAAPPGASRGVCTTWRGKRRKRKTRWGAGKAVSAPPRSPLPTHPTPQQLVGAGGPGHHRPDSPAFRFLSLRESRGSFSSKAARVPQTTGSCAPLVEPSRERRRIPVTQGGSTQPQTASPEVPNRIFGGARDGAYILGIRRSRHLGHSPT</sequence>
<keyword evidence="3" id="KW-1185">Reference proteome</keyword>
<gene>
    <name evidence="2" type="ORF">NDU88_004519</name>
</gene>
<feature type="compositionally biased region" description="Polar residues" evidence="1">
    <location>
        <begin position="95"/>
        <end position="109"/>
    </location>
</feature>
<comment type="caution">
    <text evidence="2">The sequence shown here is derived from an EMBL/GenBank/DDBJ whole genome shotgun (WGS) entry which is preliminary data.</text>
</comment>
<feature type="compositionally biased region" description="Polar residues" evidence="1">
    <location>
        <begin position="127"/>
        <end position="137"/>
    </location>
</feature>